<dbReference type="Proteomes" id="UP001321479">
    <property type="component" value="Segment"/>
</dbReference>
<protein>
    <submittedName>
        <fullName evidence="1">FNIP repeat-containing protein</fullName>
    </submittedName>
</protein>
<sequence>MTTQKLNIRNIPQLIDKNSTHLEIELSCSDDLEIVDKIELDDLYLNDYPNLTHLTFHICAESWNLRISPYNFYPTRIIIDHCDRKLFIPKNISTIKFTGCPYTRIHGTTSQKIEHLIFDSDYNDNICKIFTNIEKLTVNDKSILVVKSNPIEIPDKWFDFNNGDNLHYDANIISVTNGYITIEQ</sequence>
<keyword evidence="2" id="KW-1185">Reference proteome</keyword>
<evidence type="ECO:0000313" key="2">
    <source>
        <dbReference type="Proteomes" id="UP001321479"/>
    </source>
</evidence>
<name>A0ABM7NRG7_9VIRU</name>
<dbReference type="EMBL" id="AP024483">
    <property type="protein sequence ID" value="BCS82749.1"/>
    <property type="molecule type" value="Genomic_DNA"/>
</dbReference>
<reference evidence="1 2" key="1">
    <citation type="submission" date="2021-02" db="EMBL/GenBank/DDBJ databases">
        <title>Cotonvirus japonicus, which uses Golgi apparatus of host cells for its virion factory, phylogenetically links tailed tupanvirus and icosahedral mimivirus.</title>
        <authorList>
            <person name="Takahashi H."/>
            <person name="Fukaya S."/>
            <person name="Song C."/>
            <person name="Murata K."/>
            <person name="Takemura M."/>
        </authorList>
    </citation>
    <scope>NUCLEOTIDE SEQUENCE [LARGE SCALE GENOMIC DNA]</scope>
</reference>
<accession>A0ABM7NRG7</accession>
<proteinExistence type="predicted"/>
<organism evidence="1 2">
    <name type="scientific">Cotonvirus japonicus</name>
    <dbReference type="NCBI Taxonomy" id="2811091"/>
    <lineage>
        <taxon>Viruses</taxon>
        <taxon>Varidnaviria</taxon>
        <taxon>Bamfordvirae</taxon>
        <taxon>Nucleocytoviricota</taxon>
        <taxon>Megaviricetes</taxon>
        <taxon>Imitervirales</taxon>
        <taxon>Mimiviridae</taxon>
        <taxon>Megamimivirinae</taxon>
        <taxon>Cotonvirus</taxon>
        <taxon>Cotonvirus japonicum</taxon>
    </lineage>
</organism>
<evidence type="ECO:0000313" key="1">
    <source>
        <dbReference type="EMBL" id="BCS82749.1"/>
    </source>
</evidence>
<dbReference type="GeneID" id="80557954"/>
<dbReference type="RefSeq" id="YP_010841357.1">
    <property type="nucleotide sequence ID" value="NC_079139.1"/>
</dbReference>